<evidence type="ECO:0000256" key="2">
    <source>
        <dbReference type="ARBA" id="ARBA00022747"/>
    </source>
</evidence>
<comment type="similarity">
    <text evidence="1">Belongs to the type-I restriction system S methylase family.</text>
</comment>
<evidence type="ECO:0000313" key="6">
    <source>
        <dbReference type="Proteomes" id="UP000017429"/>
    </source>
</evidence>
<name>A0AA97LNF2_9BACT</name>
<dbReference type="Pfam" id="PF01420">
    <property type="entry name" value="Methylase_S"/>
    <property type="match status" value="1"/>
</dbReference>
<keyword evidence="3" id="KW-0238">DNA-binding</keyword>
<keyword evidence="2" id="KW-0680">Restriction system</keyword>
<proteinExistence type="inferred from homology"/>
<dbReference type="InterPro" id="IPR051212">
    <property type="entry name" value="Type-I_RE_S_subunit"/>
</dbReference>
<reference evidence="5" key="1">
    <citation type="journal article" date="2014" name="Genome Announc.">
        <title>Draft genome sequences of the altered schaedler flora, a defined bacterial community from gnotobiotic mice.</title>
        <authorList>
            <person name="Wannemuehler M.J."/>
            <person name="Overstreet A.M."/>
            <person name="Ward D.V."/>
            <person name="Phillips G.J."/>
        </authorList>
    </citation>
    <scope>NUCLEOTIDE SEQUENCE</scope>
    <source>
        <strain evidence="5">ASF457</strain>
    </source>
</reference>
<evidence type="ECO:0000259" key="4">
    <source>
        <dbReference type="Pfam" id="PF01420"/>
    </source>
</evidence>
<evidence type="ECO:0000256" key="1">
    <source>
        <dbReference type="ARBA" id="ARBA00010923"/>
    </source>
</evidence>
<dbReference type="Proteomes" id="UP000017429">
    <property type="component" value="Chromosome"/>
</dbReference>
<dbReference type="PANTHER" id="PTHR43140">
    <property type="entry name" value="TYPE-1 RESTRICTION ENZYME ECOKI SPECIFICITY PROTEIN"/>
    <property type="match status" value="1"/>
</dbReference>
<accession>A0AA97LNF2</accession>
<dbReference type="GO" id="GO:0009307">
    <property type="term" value="P:DNA restriction-modification system"/>
    <property type="evidence" value="ECO:0007669"/>
    <property type="project" value="UniProtKB-KW"/>
</dbReference>
<dbReference type="KEGG" id="msch:N508_000656"/>
<gene>
    <name evidence="5" type="ORF">N508_000656</name>
</gene>
<dbReference type="InterPro" id="IPR044946">
    <property type="entry name" value="Restrct_endonuc_typeI_TRD_sf"/>
</dbReference>
<evidence type="ECO:0000256" key="3">
    <source>
        <dbReference type="ARBA" id="ARBA00023125"/>
    </source>
</evidence>
<dbReference type="REBASE" id="635423">
    <property type="entry name" value="S1.Msc457ORF119P"/>
</dbReference>
<keyword evidence="6" id="KW-1185">Reference proteome</keyword>
<dbReference type="GO" id="GO:0003677">
    <property type="term" value="F:DNA binding"/>
    <property type="evidence" value="ECO:0007669"/>
    <property type="project" value="UniProtKB-KW"/>
</dbReference>
<dbReference type="Gene3D" id="3.90.220.20">
    <property type="entry name" value="DNA methylase specificity domains"/>
    <property type="match status" value="1"/>
</dbReference>
<dbReference type="InterPro" id="IPR000055">
    <property type="entry name" value="Restrct_endonuc_typeI_TRD"/>
</dbReference>
<dbReference type="EMBL" id="CP097562">
    <property type="protein sequence ID" value="USF23591.1"/>
    <property type="molecule type" value="Genomic_DNA"/>
</dbReference>
<sequence>MNKIEKMVKELCPDGIEFRSIGSLIKRYNKKAKNITDIKVYSVSKNEGLIPADEYREHIIHSQDTSNYTIMYKGMFAYNPARLNIGSIAYLKDNQALVSPMYVVFEIDTTKLMQQFLLYLLQSSVVLNKIISLTESGARFRFDFNRWNSILIPVPPLEIQAEIVSILDTCVELSTNLQAELQARKKQYEYYRDKLLSFDNILKRGG</sequence>
<protein>
    <recommendedName>
        <fullName evidence="4">Type I restriction modification DNA specificity domain-containing protein</fullName>
    </recommendedName>
</protein>
<dbReference type="SUPFAM" id="SSF116734">
    <property type="entry name" value="DNA methylase specificity domain"/>
    <property type="match status" value="1"/>
</dbReference>
<evidence type="ECO:0000313" key="5">
    <source>
        <dbReference type="EMBL" id="USF23591.1"/>
    </source>
</evidence>
<dbReference type="RefSeq" id="WP_251930658.1">
    <property type="nucleotide sequence ID" value="NZ_CP097562.1"/>
</dbReference>
<dbReference type="AlphaFoldDB" id="A0AA97LNF2"/>
<organism evidence="5 6">
    <name type="scientific">Mucispirillum schaedleri ASF457</name>
    <dbReference type="NCBI Taxonomy" id="1379858"/>
    <lineage>
        <taxon>Bacteria</taxon>
        <taxon>Pseudomonadati</taxon>
        <taxon>Deferribacterota</taxon>
        <taxon>Deferribacteres</taxon>
        <taxon>Deferribacterales</taxon>
        <taxon>Mucispirillaceae</taxon>
        <taxon>Mucispirillum</taxon>
    </lineage>
</organism>
<dbReference type="PANTHER" id="PTHR43140:SF1">
    <property type="entry name" value="TYPE I RESTRICTION ENZYME ECOKI SPECIFICITY SUBUNIT"/>
    <property type="match status" value="1"/>
</dbReference>
<feature type="domain" description="Type I restriction modification DNA specificity" evidence="4">
    <location>
        <begin position="29"/>
        <end position="181"/>
    </location>
</feature>
<reference evidence="5" key="3">
    <citation type="submission" date="2022-06" db="EMBL/GenBank/DDBJ databases">
        <title>Resources to Facilitate Use of the Altered Schaedler Flora (ASF) Mouse Model to Study Microbiome Function.</title>
        <authorList>
            <person name="Proctor A."/>
            <person name="Parvinroo S."/>
            <person name="Richie T."/>
            <person name="Jia X."/>
            <person name="Lee S.T.M."/>
            <person name="Karp P.D."/>
            <person name="Paley S."/>
            <person name="Kostic A.D."/>
            <person name="Pierre J.F."/>
            <person name="Wannemuehler M.J."/>
            <person name="Phillips G.J."/>
        </authorList>
    </citation>
    <scope>NUCLEOTIDE SEQUENCE</scope>
    <source>
        <strain evidence="5">ASF457</strain>
    </source>
</reference>
<reference evidence="5" key="2">
    <citation type="submission" date="2022-05" db="EMBL/GenBank/DDBJ databases">
        <authorList>
            <person name="Proctor A.L."/>
            <person name="Phillips G.J."/>
            <person name="Wannemuehler M.J."/>
        </authorList>
    </citation>
    <scope>NUCLEOTIDE SEQUENCE</scope>
    <source>
        <strain evidence="5">ASF457</strain>
    </source>
</reference>